<dbReference type="InterPro" id="IPR036237">
    <property type="entry name" value="Xyl_isomerase-like_sf"/>
</dbReference>
<feature type="domain" description="Xylose isomerase-like TIM barrel" evidence="1">
    <location>
        <begin position="36"/>
        <end position="256"/>
    </location>
</feature>
<dbReference type="PANTHER" id="PTHR12110:SF53">
    <property type="entry name" value="BLR5974 PROTEIN"/>
    <property type="match status" value="1"/>
</dbReference>
<keyword evidence="3" id="KW-1185">Reference proteome</keyword>
<comment type="caution">
    <text evidence="2">The sequence shown here is derived from an EMBL/GenBank/DDBJ whole genome shotgun (WGS) entry which is preliminary data.</text>
</comment>
<dbReference type="SUPFAM" id="SSF51658">
    <property type="entry name" value="Xylose isomerase-like"/>
    <property type="match status" value="1"/>
</dbReference>
<keyword evidence="2" id="KW-0413">Isomerase</keyword>
<dbReference type="GO" id="GO:0016853">
    <property type="term" value="F:isomerase activity"/>
    <property type="evidence" value="ECO:0007669"/>
    <property type="project" value="UniProtKB-KW"/>
</dbReference>
<evidence type="ECO:0000313" key="3">
    <source>
        <dbReference type="Proteomes" id="UP001551584"/>
    </source>
</evidence>
<organism evidence="2 3">
    <name type="scientific">Streptomyces chilikensis</name>
    <dbReference type="NCBI Taxonomy" id="1194079"/>
    <lineage>
        <taxon>Bacteria</taxon>
        <taxon>Bacillati</taxon>
        <taxon>Actinomycetota</taxon>
        <taxon>Actinomycetes</taxon>
        <taxon>Kitasatosporales</taxon>
        <taxon>Streptomycetaceae</taxon>
        <taxon>Streptomyces</taxon>
    </lineage>
</organism>
<dbReference type="Gene3D" id="3.20.20.150">
    <property type="entry name" value="Divalent-metal-dependent TIM barrel enzymes"/>
    <property type="match status" value="1"/>
</dbReference>
<sequence>MSAVGTPGGPVIGPDRLCGIGDEAASDLTGQLAIHHELGMNVIELRTVDGSGLHELAPGDVADVARRTIVTGLRVPVVDTPIGSWSTTVATGIDGELAVLERSARAAALLGCDRLRVMSYPNDGRPEREWRREALRRMRLLAREAERLGVTLLHENCQGWGGRSAAHTLRMLEEVGSSRLRLLFDTGNGLAYGYDSVPFLRQVLPWVEHVHIKDGVVRPDGTAEFTLPGEGTADVAECVRLLEEYGYRGHYSLEPHLAHIPHLGVAGDPVALADGYRAYTRRFAALLGMDTAHGALYWKESHHG</sequence>
<accession>A0ABV3EKE0</accession>
<name>A0ABV3EKE0_9ACTN</name>
<dbReference type="InterPro" id="IPR050312">
    <property type="entry name" value="IolE/XylAMocC-like"/>
</dbReference>
<protein>
    <submittedName>
        <fullName evidence="2">Sugar phosphate isomerase/epimerase family protein</fullName>
    </submittedName>
</protein>
<dbReference type="PANTHER" id="PTHR12110">
    <property type="entry name" value="HYDROXYPYRUVATE ISOMERASE"/>
    <property type="match status" value="1"/>
</dbReference>
<dbReference type="EMBL" id="JBEZNA010000007">
    <property type="protein sequence ID" value="MEU9576660.1"/>
    <property type="molecule type" value="Genomic_DNA"/>
</dbReference>
<proteinExistence type="predicted"/>
<evidence type="ECO:0000313" key="2">
    <source>
        <dbReference type="EMBL" id="MEU9576660.1"/>
    </source>
</evidence>
<dbReference type="RefSeq" id="WP_359269143.1">
    <property type="nucleotide sequence ID" value="NZ_JBEZNA010000007.1"/>
</dbReference>
<dbReference type="Proteomes" id="UP001551584">
    <property type="component" value="Unassembled WGS sequence"/>
</dbReference>
<gene>
    <name evidence="2" type="ORF">AB0D95_05170</name>
</gene>
<dbReference type="Pfam" id="PF01261">
    <property type="entry name" value="AP_endonuc_2"/>
    <property type="match status" value="1"/>
</dbReference>
<evidence type="ECO:0000259" key="1">
    <source>
        <dbReference type="Pfam" id="PF01261"/>
    </source>
</evidence>
<dbReference type="InterPro" id="IPR013022">
    <property type="entry name" value="Xyl_isomerase-like_TIM-brl"/>
</dbReference>
<reference evidence="2 3" key="1">
    <citation type="submission" date="2024-06" db="EMBL/GenBank/DDBJ databases">
        <title>The Natural Products Discovery Center: Release of the First 8490 Sequenced Strains for Exploring Actinobacteria Biosynthetic Diversity.</title>
        <authorList>
            <person name="Kalkreuter E."/>
            <person name="Kautsar S.A."/>
            <person name="Yang D."/>
            <person name="Bader C.D."/>
            <person name="Teijaro C.N."/>
            <person name="Fluegel L."/>
            <person name="Davis C.M."/>
            <person name="Simpson J.R."/>
            <person name="Lauterbach L."/>
            <person name="Steele A.D."/>
            <person name="Gui C."/>
            <person name="Meng S."/>
            <person name="Li G."/>
            <person name="Viehrig K."/>
            <person name="Ye F."/>
            <person name="Su P."/>
            <person name="Kiefer A.F."/>
            <person name="Nichols A."/>
            <person name="Cepeda A.J."/>
            <person name="Yan W."/>
            <person name="Fan B."/>
            <person name="Jiang Y."/>
            <person name="Adhikari A."/>
            <person name="Zheng C.-J."/>
            <person name="Schuster L."/>
            <person name="Cowan T.M."/>
            <person name="Smanski M.J."/>
            <person name="Chevrette M.G."/>
            <person name="De Carvalho L.P.S."/>
            <person name="Shen B."/>
        </authorList>
    </citation>
    <scope>NUCLEOTIDE SEQUENCE [LARGE SCALE GENOMIC DNA]</scope>
    <source>
        <strain evidence="2 3">NPDC048117</strain>
    </source>
</reference>